<keyword evidence="1" id="KW-0378">Hydrolase</keyword>
<evidence type="ECO:0000313" key="2">
    <source>
        <dbReference type="Proteomes" id="UP000539265"/>
    </source>
</evidence>
<accession>A0A839SIX5</accession>
<dbReference type="InterPro" id="IPR001969">
    <property type="entry name" value="Aspartic_peptidase_AS"/>
</dbReference>
<dbReference type="Gene3D" id="2.40.70.10">
    <property type="entry name" value="Acid Proteases"/>
    <property type="match status" value="1"/>
</dbReference>
<dbReference type="RefSeq" id="WP_096355944.1">
    <property type="nucleotide sequence ID" value="NZ_AP017313.1"/>
</dbReference>
<reference evidence="1" key="1">
    <citation type="submission" date="2020-08" db="EMBL/GenBank/DDBJ databases">
        <title>Genomic Encyclopedia of Type Strains, Phase III (KMG-III): the genomes of soil and plant-associated and newly described type strains.</title>
        <authorList>
            <person name="Whitman W."/>
        </authorList>
    </citation>
    <scope>NUCLEOTIDE SEQUENCE [LARGE SCALE GENOMIC DNA]</scope>
    <source>
        <strain evidence="1">CECT 8628</strain>
    </source>
</reference>
<dbReference type="EMBL" id="JACHWX010000009">
    <property type="protein sequence ID" value="MBB3056820.1"/>
    <property type="molecule type" value="Genomic_DNA"/>
</dbReference>
<sequence>MSYNLKVLTNGLVICEISVVNPGTGKTATCNALIDTGAEITLLCPSVFDELEFNDNQLAEGGTSSLDGDGKSKVAIVDMKLPSTNWTSFRTLVYRKDISKRVEYDAIIGVNILRNYQFVYHGAKKTAWLDEV</sequence>
<dbReference type="PROSITE" id="PS00141">
    <property type="entry name" value="ASP_PROTEASE"/>
    <property type="match status" value="1"/>
</dbReference>
<evidence type="ECO:0000313" key="1">
    <source>
        <dbReference type="EMBL" id="MBB3056820.1"/>
    </source>
</evidence>
<dbReference type="InterPro" id="IPR021109">
    <property type="entry name" value="Peptidase_aspartic_dom_sf"/>
</dbReference>
<protein>
    <submittedName>
        <fullName evidence="1">Aspartyl protease</fullName>
    </submittedName>
</protein>
<name>A0A839SIX5_9SPHI</name>
<proteinExistence type="predicted"/>
<comment type="caution">
    <text evidence="1">The sequence shown here is derived from an EMBL/GenBank/DDBJ whole genome shotgun (WGS) entry which is preliminary data.</text>
</comment>
<gene>
    <name evidence="1" type="ORF">FHS11_003246</name>
</gene>
<dbReference type="SUPFAM" id="SSF50630">
    <property type="entry name" value="Acid proteases"/>
    <property type="match status" value="1"/>
</dbReference>
<dbReference type="Proteomes" id="UP000539265">
    <property type="component" value="Unassembled WGS sequence"/>
</dbReference>
<organism evidence="1 2">
    <name type="scientific">Mucilaginibacter gotjawali</name>
    <dbReference type="NCBI Taxonomy" id="1550579"/>
    <lineage>
        <taxon>Bacteria</taxon>
        <taxon>Pseudomonadati</taxon>
        <taxon>Bacteroidota</taxon>
        <taxon>Sphingobacteriia</taxon>
        <taxon>Sphingobacteriales</taxon>
        <taxon>Sphingobacteriaceae</taxon>
        <taxon>Mucilaginibacter</taxon>
    </lineage>
</organism>
<keyword evidence="1" id="KW-0645">Protease</keyword>
<dbReference type="AlphaFoldDB" id="A0A839SIX5"/>
<dbReference type="GO" id="GO:0004190">
    <property type="term" value="F:aspartic-type endopeptidase activity"/>
    <property type="evidence" value="ECO:0007669"/>
    <property type="project" value="InterPro"/>
</dbReference>
<dbReference type="GO" id="GO:0006508">
    <property type="term" value="P:proteolysis"/>
    <property type="evidence" value="ECO:0007669"/>
    <property type="project" value="UniProtKB-KW"/>
</dbReference>
<keyword evidence="2" id="KW-1185">Reference proteome</keyword>